<keyword evidence="4 9" id="KW-0808">Transferase</keyword>
<evidence type="ECO:0000256" key="4">
    <source>
        <dbReference type="ARBA" id="ARBA00022679"/>
    </source>
</evidence>
<dbReference type="SUPFAM" id="SSF56317">
    <property type="entry name" value="Carbon-nitrogen hydrolase"/>
    <property type="match status" value="1"/>
</dbReference>
<keyword evidence="7 9" id="KW-0472">Membrane</keyword>
<feature type="transmembrane region" description="Helical" evidence="9">
    <location>
        <begin position="96"/>
        <end position="115"/>
    </location>
</feature>
<evidence type="ECO:0000256" key="1">
    <source>
        <dbReference type="ARBA" id="ARBA00004651"/>
    </source>
</evidence>
<comment type="catalytic activity">
    <reaction evidence="9">
        <text>N-terminal S-1,2-diacyl-sn-glyceryl-L-cysteinyl-[lipoprotein] + a glycerophospholipid = N-acyl-S-1,2-diacyl-sn-glyceryl-L-cysteinyl-[lipoprotein] + a 2-acyl-sn-glycero-3-phospholipid + H(+)</text>
        <dbReference type="Rhea" id="RHEA:48228"/>
        <dbReference type="Rhea" id="RHEA-COMP:14681"/>
        <dbReference type="Rhea" id="RHEA-COMP:14684"/>
        <dbReference type="ChEBI" id="CHEBI:15378"/>
        <dbReference type="ChEBI" id="CHEBI:136912"/>
        <dbReference type="ChEBI" id="CHEBI:140656"/>
        <dbReference type="ChEBI" id="CHEBI:140657"/>
        <dbReference type="ChEBI" id="CHEBI:140660"/>
        <dbReference type="EC" id="2.3.1.269"/>
    </reaction>
</comment>
<comment type="similarity">
    <text evidence="2 9">Belongs to the CN hydrolase family. Apolipoprotein N-acyltransferase subfamily.</text>
</comment>
<dbReference type="NCBIfam" id="TIGR00546">
    <property type="entry name" value="lnt"/>
    <property type="match status" value="1"/>
</dbReference>
<name>A0A9D9HLS4_9BACT</name>
<evidence type="ECO:0000313" key="11">
    <source>
        <dbReference type="EMBL" id="MBO8456156.1"/>
    </source>
</evidence>
<dbReference type="GO" id="GO:0005886">
    <property type="term" value="C:plasma membrane"/>
    <property type="evidence" value="ECO:0007669"/>
    <property type="project" value="UniProtKB-SubCell"/>
</dbReference>
<dbReference type="PROSITE" id="PS50263">
    <property type="entry name" value="CN_HYDROLASE"/>
    <property type="match status" value="1"/>
</dbReference>
<feature type="domain" description="CN hydrolase" evidence="10">
    <location>
        <begin position="246"/>
        <end position="520"/>
    </location>
</feature>
<dbReference type="GO" id="GO:0042158">
    <property type="term" value="P:lipoprotein biosynthetic process"/>
    <property type="evidence" value="ECO:0007669"/>
    <property type="project" value="UniProtKB-UniRule"/>
</dbReference>
<reference evidence="11" key="2">
    <citation type="journal article" date="2021" name="PeerJ">
        <title>Extensive microbial diversity within the chicken gut microbiome revealed by metagenomics and culture.</title>
        <authorList>
            <person name="Gilroy R."/>
            <person name="Ravi A."/>
            <person name="Getino M."/>
            <person name="Pursley I."/>
            <person name="Horton D.L."/>
            <person name="Alikhan N.F."/>
            <person name="Baker D."/>
            <person name="Gharbi K."/>
            <person name="Hall N."/>
            <person name="Watson M."/>
            <person name="Adriaenssens E.M."/>
            <person name="Foster-Nyarko E."/>
            <person name="Jarju S."/>
            <person name="Secka A."/>
            <person name="Antonio M."/>
            <person name="Oren A."/>
            <person name="Chaudhuri R.R."/>
            <person name="La Ragione R."/>
            <person name="Hildebrand F."/>
            <person name="Pallen M.J."/>
        </authorList>
    </citation>
    <scope>NUCLEOTIDE SEQUENCE</scope>
    <source>
        <strain evidence="11">B1-3475</strain>
    </source>
</reference>
<dbReference type="Proteomes" id="UP000823617">
    <property type="component" value="Unassembled WGS sequence"/>
</dbReference>
<keyword evidence="6 9" id="KW-1133">Transmembrane helix</keyword>
<evidence type="ECO:0000256" key="6">
    <source>
        <dbReference type="ARBA" id="ARBA00022989"/>
    </source>
</evidence>
<dbReference type="CDD" id="cd07571">
    <property type="entry name" value="ALP_N-acyl_transferase"/>
    <property type="match status" value="1"/>
</dbReference>
<evidence type="ECO:0000256" key="9">
    <source>
        <dbReference type="HAMAP-Rule" id="MF_01148"/>
    </source>
</evidence>
<dbReference type="Pfam" id="PF00795">
    <property type="entry name" value="CN_hydrolase"/>
    <property type="match status" value="1"/>
</dbReference>
<dbReference type="InterPro" id="IPR003010">
    <property type="entry name" value="C-N_Hydrolase"/>
</dbReference>
<accession>A0A9D9HLS4</accession>
<feature type="transmembrane region" description="Helical" evidence="9">
    <location>
        <begin position="533"/>
        <end position="551"/>
    </location>
</feature>
<dbReference type="HAMAP" id="MF_01148">
    <property type="entry name" value="Lnt"/>
    <property type="match status" value="1"/>
</dbReference>
<dbReference type="PANTHER" id="PTHR38686">
    <property type="entry name" value="APOLIPOPROTEIN N-ACYLTRANSFERASE"/>
    <property type="match status" value="1"/>
</dbReference>
<organism evidence="11 12">
    <name type="scientific">Candidatus Cryptobacteroides intestinigallinarum</name>
    <dbReference type="NCBI Taxonomy" id="2840767"/>
    <lineage>
        <taxon>Bacteria</taxon>
        <taxon>Pseudomonadati</taxon>
        <taxon>Bacteroidota</taxon>
        <taxon>Bacteroidia</taxon>
        <taxon>Bacteroidales</taxon>
        <taxon>Candidatus Cryptobacteroides</taxon>
    </lineage>
</organism>
<dbReference type="InterPro" id="IPR045378">
    <property type="entry name" value="LNT_N"/>
</dbReference>
<dbReference type="InterPro" id="IPR004563">
    <property type="entry name" value="Apolipo_AcylTrfase"/>
</dbReference>
<evidence type="ECO:0000256" key="7">
    <source>
        <dbReference type="ARBA" id="ARBA00023136"/>
    </source>
</evidence>
<dbReference type="InterPro" id="IPR036526">
    <property type="entry name" value="C-N_Hydrolase_sf"/>
</dbReference>
<dbReference type="GO" id="GO:0016410">
    <property type="term" value="F:N-acyltransferase activity"/>
    <property type="evidence" value="ECO:0007669"/>
    <property type="project" value="UniProtKB-UniRule"/>
</dbReference>
<keyword evidence="3 9" id="KW-1003">Cell membrane</keyword>
<feature type="transmembrane region" description="Helical" evidence="9">
    <location>
        <begin position="47"/>
        <end position="65"/>
    </location>
</feature>
<proteinExistence type="inferred from homology"/>
<dbReference type="PANTHER" id="PTHR38686:SF1">
    <property type="entry name" value="APOLIPOPROTEIN N-ACYLTRANSFERASE"/>
    <property type="match status" value="1"/>
</dbReference>
<evidence type="ECO:0000256" key="5">
    <source>
        <dbReference type="ARBA" id="ARBA00022692"/>
    </source>
</evidence>
<feature type="transmembrane region" description="Helical" evidence="9">
    <location>
        <begin position="72"/>
        <end position="90"/>
    </location>
</feature>
<dbReference type="Gene3D" id="3.60.110.10">
    <property type="entry name" value="Carbon-nitrogen hydrolase"/>
    <property type="match status" value="1"/>
</dbReference>
<feature type="transmembrane region" description="Helical" evidence="9">
    <location>
        <begin position="179"/>
        <end position="198"/>
    </location>
</feature>
<dbReference type="Pfam" id="PF20154">
    <property type="entry name" value="LNT_N"/>
    <property type="match status" value="1"/>
</dbReference>
<keyword evidence="5 9" id="KW-0812">Transmembrane</keyword>
<dbReference type="EMBL" id="JADIMK010000074">
    <property type="protein sequence ID" value="MBO8456156.1"/>
    <property type="molecule type" value="Genomic_DNA"/>
</dbReference>
<evidence type="ECO:0000313" key="12">
    <source>
        <dbReference type="Proteomes" id="UP000823617"/>
    </source>
</evidence>
<dbReference type="EC" id="2.3.1.269" evidence="9"/>
<keyword evidence="8 9" id="KW-0012">Acyltransferase</keyword>
<sequence>MKNTKTINDIHADRPEAERGPLLLVWSLVLMSAALMSIPFLVPHCGFLSLIGLVPLLMMERIVTLSGMRRGWIYHYSTFVLWNAATTFWVCNATVGGGLFAIFANALQMSVIFGLFRYSRKFFSGALPYIFLAALWIAWERLYFSAQISWPWLVLGNSFARNIQLVQWYEFTGQLGGSLWIWASNLLIFGLMTALSDGSWAFRWNTKAKAVYVSALIVVLVSPPVLSKVMYENYHETSDPVEVLVLQPNIDPYNKFEAMPQDQQTALLLDQIRKALPDRYRKAGEDSGYVAAPLLAVAPETFTSDVITNDVQGGRTFRRFVSFLKDYPGVSLLFGASSYTYIYSDQAPSVTARRITDGKWYESHNSALVTDSSGRYGLFHKNKLVPAVEMTPYPAFFCRVDDFLGGVMGRCIGQGDVSLLYCPYPVGCAICYESVYGEYCTEYVKKGAELLAVITNDAWWKDTPGYRQHLSYASLRAIETRRDIVRSANTGISALINQRGEILQKTSWWKPAVIRGTVNLNDAETFFVRNGDIVGRIAVFVSGLLLLYLLMRISLRGRKPQIK</sequence>
<comment type="subcellular location">
    <subcellularLocation>
        <location evidence="1 9">Cell membrane</location>
        <topology evidence="1 9">Multi-pass membrane protein</topology>
    </subcellularLocation>
</comment>
<evidence type="ECO:0000259" key="10">
    <source>
        <dbReference type="PROSITE" id="PS50263"/>
    </source>
</evidence>
<reference evidence="11" key="1">
    <citation type="submission" date="2020-10" db="EMBL/GenBank/DDBJ databases">
        <authorList>
            <person name="Gilroy R."/>
        </authorList>
    </citation>
    <scope>NUCLEOTIDE SEQUENCE</scope>
    <source>
        <strain evidence="11">B1-3475</strain>
    </source>
</reference>
<protein>
    <recommendedName>
        <fullName evidence="9">Apolipoprotein N-acyltransferase</fullName>
        <shortName evidence="9">ALP N-acyltransferase</shortName>
        <ecNumber evidence="9">2.3.1.269</ecNumber>
    </recommendedName>
</protein>
<comment type="pathway">
    <text evidence="9">Protein modification; lipoprotein biosynthesis (N-acyl transfer).</text>
</comment>
<evidence type="ECO:0000256" key="3">
    <source>
        <dbReference type="ARBA" id="ARBA00022475"/>
    </source>
</evidence>
<evidence type="ECO:0000256" key="2">
    <source>
        <dbReference type="ARBA" id="ARBA00010065"/>
    </source>
</evidence>
<evidence type="ECO:0000256" key="8">
    <source>
        <dbReference type="ARBA" id="ARBA00023315"/>
    </source>
</evidence>
<feature type="transmembrane region" description="Helical" evidence="9">
    <location>
        <begin position="210"/>
        <end position="231"/>
    </location>
</feature>
<comment type="caution">
    <text evidence="11">The sequence shown here is derived from an EMBL/GenBank/DDBJ whole genome shotgun (WGS) entry which is preliminary data.</text>
</comment>
<gene>
    <name evidence="9 11" type="primary">lnt</name>
    <name evidence="11" type="ORF">IAC08_07115</name>
</gene>
<comment type="function">
    <text evidence="9">Catalyzes the phospholipid dependent N-acylation of the N-terminal cysteine of apolipoprotein, the last step in lipoprotein maturation.</text>
</comment>
<feature type="transmembrane region" description="Helical" evidence="9">
    <location>
        <begin position="122"/>
        <end position="139"/>
    </location>
</feature>
<dbReference type="AlphaFoldDB" id="A0A9D9HLS4"/>
<feature type="transmembrane region" description="Helical" evidence="9">
    <location>
        <begin position="21"/>
        <end position="41"/>
    </location>
</feature>